<reference evidence="2 3" key="1">
    <citation type="submission" date="2021-07" db="EMBL/GenBank/DDBJ databases">
        <title>The Aristolochia fimbriata genome: insights into angiosperm evolution, floral development and chemical biosynthesis.</title>
        <authorList>
            <person name="Jiao Y."/>
        </authorList>
    </citation>
    <scope>NUCLEOTIDE SEQUENCE [LARGE SCALE GENOMIC DNA]</scope>
    <source>
        <strain evidence="2">IBCAS-2021</strain>
        <tissue evidence="2">Leaf</tissue>
    </source>
</reference>
<evidence type="ECO:0000256" key="1">
    <source>
        <dbReference type="SAM" id="MobiDB-lite"/>
    </source>
</evidence>
<feature type="region of interest" description="Disordered" evidence="1">
    <location>
        <begin position="1"/>
        <end position="84"/>
    </location>
</feature>
<accession>A0AAV7F5D7</accession>
<gene>
    <name evidence="2" type="ORF">H6P81_008255</name>
</gene>
<dbReference type="EMBL" id="JAINDJ010000003">
    <property type="protein sequence ID" value="KAG9455351.1"/>
    <property type="molecule type" value="Genomic_DNA"/>
</dbReference>
<feature type="compositionally biased region" description="Polar residues" evidence="1">
    <location>
        <begin position="65"/>
        <end position="78"/>
    </location>
</feature>
<comment type="caution">
    <text evidence="2">The sequence shown here is derived from an EMBL/GenBank/DDBJ whole genome shotgun (WGS) entry which is preliminary data.</text>
</comment>
<evidence type="ECO:0000313" key="3">
    <source>
        <dbReference type="Proteomes" id="UP000825729"/>
    </source>
</evidence>
<feature type="compositionally biased region" description="Basic and acidic residues" evidence="1">
    <location>
        <begin position="30"/>
        <end position="63"/>
    </location>
</feature>
<name>A0AAV7F5D7_ARIFI</name>
<evidence type="ECO:0000313" key="2">
    <source>
        <dbReference type="EMBL" id="KAG9455351.1"/>
    </source>
</evidence>
<protein>
    <submittedName>
        <fullName evidence="2">Uncharacterized protein</fullName>
    </submittedName>
</protein>
<dbReference type="Proteomes" id="UP000825729">
    <property type="component" value="Unassembled WGS sequence"/>
</dbReference>
<organism evidence="2 3">
    <name type="scientific">Aristolochia fimbriata</name>
    <name type="common">White veined hardy Dutchman's pipe vine</name>
    <dbReference type="NCBI Taxonomy" id="158543"/>
    <lineage>
        <taxon>Eukaryota</taxon>
        <taxon>Viridiplantae</taxon>
        <taxon>Streptophyta</taxon>
        <taxon>Embryophyta</taxon>
        <taxon>Tracheophyta</taxon>
        <taxon>Spermatophyta</taxon>
        <taxon>Magnoliopsida</taxon>
        <taxon>Magnoliidae</taxon>
        <taxon>Piperales</taxon>
        <taxon>Aristolochiaceae</taxon>
        <taxon>Aristolochia</taxon>
    </lineage>
</organism>
<sequence>MPSASNISAPETLKQSQSPTKRKILTTPKIPERKSRDGGKSRLIEEKRPALIDPNENRMERSGDLSPSFSRTFPQSNRTSHEGIRSHRCLLRRLFLSVRSSALRSVPQDACK</sequence>
<keyword evidence="3" id="KW-1185">Reference proteome</keyword>
<feature type="compositionally biased region" description="Polar residues" evidence="1">
    <location>
        <begin position="1"/>
        <end position="19"/>
    </location>
</feature>
<dbReference type="AlphaFoldDB" id="A0AAV7F5D7"/>
<proteinExistence type="predicted"/>